<evidence type="ECO:0000313" key="2">
    <source>
        <dbReference type="EMBL" id="VWC11227.1"/>
    </source>
</evidence>
<dbReference type="Gene3D" id="3.30.70.100">
    <property type="match status" value="1"/>
</dbReference>
<dbReference type="AlphaFoldDB" id="A0A6P2PRD5"/>
<dbReference type="PROSITE" id="PS51725">
    <property type="entry name" value="ABM"/>
    <property type="match status" value="1"/>
</dbReference>
<dbReference type="GO" id="GO:0005829">
    <property type="term" value="C:cytosol"/>
    <property type="evidence" value="ECO:0007669"/>
    <property type="project" value="TreeGrafter"/>
</dbReference>
<sequence length="110" mass="12101">MNEVDHQDRSNEDEVLLVISIQTRPGKRHEQIAAYEHLAPVVRAEPGCLQYDLHPVAGDENRFVLIERWASAAALAAHDATPHMIANDARSPGFRAAPATVVRLMPESVA</sequence>
<protein>
    <submittedName>
        <fullName evidence="2">Antibiotic biosynthesis monooxygenase</fullName>
    </submittedName>
</protein>
<gene>
    <name evidence="2" type="ORF">BLA13014_05230</name>
</gene>
<dbReference type="InterPro" id="IPR011008">
    <property type="entry name" value="Dimeric_a/b-barrel"/>
</dbReference>
<evidence type="ECO:0000313" key="3">
    <source>
        <dbReference type="Proteomes" id="UP000494261"/>
    </source>
</evidence>
<dbReference type="PANTHER" id="PTHR33336:SF3">
    <property type="entry name" value="ABM DOMAIN-CONTAINING PROTEIN"/>
    <property type="match status" value="1"/>
</dbReference>
<name>A0A6P2PRD5_9BURK</name>
<dbReference type="GO" id="GO:0004497">
    <property type="term" value="F:monooxygenase activity"/>
    <property type="evidence" value="ECO:0007669"/>
    <property type="project" value="UniProtKB-KW"/>
</dbReference>
<dbReference type="SUPFAM" id="SSF54909">
    <property type="entry name" value="Dimeric alpha+beta barrel"/>
    <property type="match status" value="1"/>
</dbReference>
<dbReference type="InterPro" id="IPR050744">
    <property type="entry name" value="AI-2_Isomerase_LsrG"/>
</dbReference>
<keyword evidence="2" id="KW-0560">Oxidoreductase</keyword>
<evidence type="ECO:0000259" key="1">
    <source>
        <dbReference type="PROSITE" id="PS51725"/>
    </source>
</evidence>
<dbReference type="PANTHER" id="PTHR33336">
    <property type="entry name" value="QUINOL MONOOXYGENASE YGIN-RELATED"/>
    <property type="match status" value="1"/>
</dbReference>
<reference evidence="2 3" key="1">
    <citation type="submission" date="2019-09" db="EMBL/GenBank/DDBJ databases">
        <authorList>
            <person name="Depoorter E."/>
        </authorList>
    </citation>
    <scope>NUCLEOTIDE SEQUENCE [LARGE SCALE GENOMIC DNA]</scope>
    <source>
        <strain evidence="2">LMG 13014</strain>
    </source>
</reference>
<dbReference type="EMBL" id="CABVQC010000042">
    <property type="protein sequence ID" value="VWC11227.1"/>
    <property type="molecule type" value="Genomic_DNA"/>
</dbReference>
<keyword evidence="2" id="KW-0503">Monooxygenase</keyword>
<organism evidence="2 3">
    <name type="scientific">Burkholderia aenigmatica</name>
    <dbReference type="NCBI Taxonomy" id="2015348"/>
    <lineage>
        <taxon>Bacteria</taxon>
        <taxon>Pseudomonadati</taxon>
        <taxon>Pseudomonadota</taxon>
        <taxon>Betaproteobacteria</taxon>
        <taxon>Burkholderiales</taxon>
        <taxon>Burkholderiaceae</taxon>
        <taxon>Burkholderia</taxon>
        <taxon>Burkholderia cepacia complex</taxon>
    </lineage>
</organism>
<dbReference type="Proteomes" id="UP000494261">
    <property type="component" value="Unassembled WGS sequence"/>
</dbReference>
<proteinExistence type="predicted"/>
<accession>A0A6P2PRD5</accession>
<dbReference type="Pfam" id="PF03992">
    <property type="entry name" value="ABM"/>
    <property type="match status" value="1"/>
</dbReference>
<feature type="domain" description="ABM" evidence="1">
    <location>
        <begin position="15"/>
        <end position="103"/>
    </location>
</feature>
<dbReference type="InterPro" id="IPR007138">
    <property type="entry name" value="ABM_dom"/>
</dbReference>
<dbReference type="RefSeq" id="WP_175024649.1">
    <property type="nucleotide sequence ID" value="NZ_CABVQC010000042.1"/>
</dbReference>